<feature type="coiled-coil region" evidence="2">
    <location>
        <begin position="7"/>
        <end position="34"/>
    </location>
</feature>
<reference evidence="4 5" key="1">
    <citation type="submission" date="2020-08" db="EMBL/GenBank/DDBJ databases">
        <title>Sequencing the genomes of 1000 actinobacteria strains.</title>
        <authorList>
            <person name="Klenk H.-P."/>
        </authorList>
    </citation>
    <scope>NUCLEOTIDE SEQUENCE [LARGE SCALE GENOMIC DNA]</scope>
    <source>
        <strain evidence="4 5">DSM 41530</strain>
    </source>
</reference>
<evidence type="ECO:0000313" key="5">
    <source>
        <dbReference type="Proteomes" id="UP000530530"/>
    </source>
</evidence>
<feature type="non-terminal residue" evidence="4">
    <location>
        <position position="39"/>
    </location>
</feature>
<evidence type="ECO:0000259" key="3">
    <source>
        <dbReference type="Pfam" id="PF08990"/>
    </source>
</evidence>
<dbReference type="EMBL" id="JACHNG010000005">
    <property type="protein sequence ID" value="MBB4789388.1"/>
    <property type="molecule type" value="Genomic_DNA"/>
</dbReference>
<gene>
    <name evidence="4" type="ORF">BJY27_010438</name>
</gene>
<feature type="domain" description="Polyketide synthase NorB/C/GfsB-E-like docking" evidence="3">
    <location>
        <begin position="6"/>
        <end position="31"/>
    </location>
</feature>
<protein>
    <recommendedName>
        <fullName evidence="3">Polyketide synthase NorB/C/GfsB-E-like docking domain-containing protein</fullName>
    </recommendedName>
</protein>
<name>A0ABR6M468_9ACTN</name>
<evidence type="ECO:0000313" key="4">
    <source>
        <dbReference type="EMBL" id="MBB4789388.1"/>
    </source>
</evidence>
<dbReference type="Pfam" id="PF08990">
    <property type="entry name" value="Docking"/>
    <property type="match status" value="1"/>
</dbReference>
<organism evidence="4 5">
    <name type="scientific">Streptomyces rapamycinicus</name>
    <dbReference type="NCBI Taxonomy" id="1226757"/>
    <lineage>
        <taxon>Bacteria</taxon>
        <taxon>Bacillati</taxon>
        <taxon>Actinomycetota</taxon>
        <taxon>Actinomycetes</taxon>
        <taxon>Kitasatosporales</taxon>
        <taxon>Streptomycetaceae</taxon>
        <taxon>Streptomyces</taxon>
        <taxon>Streptomyces violaceusniger group</taxon>
    </lineage>
</organism>
<sequence length="39" mass="4312">MTDSAGNEKLLEALRAALKQNQRLKWENEQLSSAAGEPL</sequence>
<evidence type="ECO:0000256" key="1">
    <source>
        <dbReference type="ARBA" id="ARBA00023268"/>
    </source>
</evidence>
<evidence type="ECO:0000256" key="2">
    <source>
        <dbReference type="SAM" id="Coils"/>
    </source>
</evidence>
<keyword evidence="2" id="KW-0175">Coiled coil</keyword>
<comment type="caution">
    <text evidence="4">The sequence shown here is derived from an EMBL/GenBank/DDBJ whole genome shotgun (WGS) entry which is preliminary data.</text>
</comment>
<keyword evidence="5" id="KW-1185">Reference proteome</keyword>
<keyword evidence="1" id="KW-0511">Multifunctional enzyme</keyword>
<accession>A0ABR6M468</accession>
<dbReference type="Proteomes" id="UP000530530">
    <property type="component" value="Unassembled WGS sequence"/>
</dbReference>
<proteinExistence type="predicted"/>
<dbReference type="RefSeq" id="WP_185058156.1">
    <property type="nucleotide sequence ID" value="NZ_JACHNG010000005.1"/>
</dbReference>
<dbReference type="InterPro" id="IPR015083">
    <property type="entry name" value="NorB/c/GfsB-D-like_docking"/>
</dbReference>